<protein>
    <submittedName>
        <fullName evidence="1">Uncharacterized protein</fullName>
    </submittedName>
</protein>
<organism evidence="1">
    <name type="scientific">uncultured Caudovirales phage</name>
    <dbReference type="NCBI Taxonomy" id="2100421"/>
    <lineage>
        <taxon>Viruses</taxon>
        <taxon>Duplodnaviria</taxon>
        <taxon>Heunggongvirae</taxon>
        <taxon>Uroviricota</taxon>
        <taxon>Caudoviricetes</taxon>
        <taxon>Peduoviridae</taxon>
        <taxon>Maltschvirus</taxon>
        <taxon>Maltschvirus maltsch</taxon>
    </lineage>
</organism>
<name>A0A6J5Q186_9CAUD</name>
<accession>A0A6J5Q186</accession>
<dbReference type="EMBL" id="LR796964">
    <property type="protein sequence ID" value="CAB4177969.1"/>
    <property type="molecule type" value="Genomic_DNA"/>
</dbReference>
<gene>
    <name evidence="1" type="ORF">UFOVP1004_44</name>
</gene>
<proteinExistence type="predicted"/>
<evidence type="ECO:0000313" key="1">
    <source>
        <dbReference type="EMBL" id="CAB4177969.1"/>
    </source>
</evidence>
<sequence length="259" mass="27424">MAIVCGCKCRPRLSVIDVSTCEYCVDSLPPTEDYIVVTGMATTRILRQTGGGSPCRTYTQYNNPEGNGKCIPGGNLFFGEPGVEKVTLSVSGDCTTITLNSLFANAYLGSLIPYNATLSPGWTSTTIAYSGQPTITITRGASYDPPDGVYTSGPVTVVYGGTTYTMLSSTSPRPMCGSYTTARTYNLPAGSVGRVACTWYQSADASTITATVTVYESTVFFGAPPEPVLFTDSEAFSWDRNWLNNLTPLTIGGSAVLDA</sequence>
<reference evidence="1" key="1">
    <citation type="submission" date="2020-05" db="EMBL/GenBank/DDBJ databases">
        <authorList>
            <person name="Chiriac C."/>
            <person name="Salcher M."/>
            <person name="Ghai R."/>
            <person name="Kavagutti S V."/>
        </authorList>
    </citation>
    <scope>NUCLEOTIDE SEQUENCE</scope>
</reference>